<evidence type="ECO:0000256" key="1">
    <source>
        <dbReference type="SAM" id="MobiDB-lite"/>
    </source>
</evidence>
<evidence type="ECO:0000313" key="2">
    <source>
        <dbReference type="EMBL" id="PRQ20807.1"/>
    </source>
</evidence>
<dbReference type="Proteomes" id="UP000238479">
    <property type="component" value="Chromosome 7"/>
</dbReference>
<dbReference type="InterPro" id="IPR010410">
    <property type="entry name" value="DUF1005"/>
</dbReference>
<gene>
    <name evidence="2" type="ORF">RchiOBHm_Chr7g0232151</name>
</gene>
<feature type="region of interest" description="Disordered" evidence="1">
    <location>
        <begin position="207"/>
        <end position="244"/>
    </location>
</feature>
<name>A0A2P6PFV6_ROSCH</name>
<comment type="caution">
    <text evidence="2">The sequence shown here is derived from an EMBL/GenBank/DDBJ whole genome shotgun (WGS) entry which is preliminary data.</text>
</comment>
<protein>
    <recommendedName>
        <fullName evidence="4">Formin-like protein 18</fullName>
    </recommendedName>
</protein>
<dbReference type="PANTHER" id="PTHR31317">
    <property type="entry name" value="OS08G0163500 PROTEIN"/>
    <property type="match status" value="1"/>
</dbReference>
<dbReference type="Pfam" id="PF06219">
    <property type="entry name" value="DUF1005"/>
    <property type="match status" value="1"/>
</dbReference>
<dbReference type="STRING" id="74649.A0A2P6PFV6"/>
<dbReference type="OMA" id="KPCVFHN"/>
<dbReference type="Gramene" id="PRQ20807">
    <property type="protein sequence ID" value="PRQ20807"/>
    <property type="gene ID" value="RchiOBHm_Chr7g0232151"/>
</dbReference>
<accession>A0A2P6PFV6</accession>
<dbReference type="PANTHER" id="PTHR31317:SF3">
    <property type="entry name" value="OS07G0133500 PROTEIN"/>
    <property type="match status" value="1"/>
</dbReference>
<dbReference type="AlphaFoldDB" id="A0A2P6PFV6"/>
<evidence type="ECO:0008006" key="4">
    <source>
        <dbReference type="Google" id="ProtNLM"/>
    </source>
</evidence>
<feature type="compositionally biased region" description="Low complexity" evidence="1">
    <location>
        <begin position="212"/>
        <end position="228"/>
    </location>
</feature>
<dbReference type="OrthoDB" id="748166at2759"/>
<evidence type="ECO:0000313" key="3">
    <source>
        <dbReference type="Proteomes" id="UP000238479"/>
    </source>
</evidence>
<keyword evidence="3" id="KW-1185">Reference proteome</keyword>
<proteinExistence type="predicted"/>
<sequence>MDPCPFVRVTVGNLALKIPVASKPARTVVHPSSSPCFCKVKLNNLPVQTAVVPCLPPETQTLDANSHGVIAATFHLSKSDLDRVASKSIFAAKLCLKISIYTGRRGTTCGVNSGRLLGRVSVPLDLAGTESKPSVFHNGWVSVGKGAGKGAGAGITQFHLNVKAEPDPRFVFQFDGEPECSPQVFQIRGNIRQPVFTCKFSFRNTGDRTQRSRSLQSDQSSSRSWLSSFGSERERPGRERKGWSITVHDLSGSPVAAASMVTPFVASPGSDRVSRSNPGSWLILRPGDGTWQPWGRLEAWRERGGADGLGYRFELIPDSNGGMSAGGIVLAESTLSLNKGGKFVLDLGSNSGSGNRGGAPVVPNSPACSPKSSGDFGYGLWPYCLYRGFVMSARVEGEGRCSKPTVEVSVQHVSCTEDAAAYVALAAAVDLCMDACRLFSQRLRKELCQPSDLLG</sequence>
<reference evidence="2 3" key="1">
    <citation type="journal article" date="2018" name="Nat. Genet.">
        <title>The Rosa genome provides new insights in the design of modern roses.</title>
        <authorList>
            <person name="Bendahmane M."/>
        </authorList>
    </citation>
    <scope>NUCLEOTIDE SEQUENCE [LARGE SCALE GENOMIC DNA]</scope>
    <source>
        <strain evidence="3">cv. Old Blush</strain>
    </source>
</reference>
<organism evidence="2 3">
    <name type="scientific">Rosa chinensis</name>
    <name type="common">China rose</name>
    <dbReference type="NCBI Taxonomy" id="74649"/>
    <lineage>
        <taxon>Eukaryota</taxon>
        <taxon>Viridiplantae</taxon>
        <taxon>Streptophyta</taxon>
        <taxon>Embryophyta</taxon>
        <taxon>Tracheophyta</taxon>
        <taxon>Spermatophyta</taxon>
        <taxon>Magnoliopsida</taxon>
        <taxon>eudicotyledons</taxon>
        <taxon>Gunneridae</taxon>
        <taxon>Pentapetalae</taxon>
        <taxon>rosids</taxon>
        <taxon>fabids</taxon>
        <taxon>Rosales</taxon>
        <taxon>Rosaceae</taxon>
        <taxon>Rosoideae</taxon>
        <taxon>Rosoideae incertae sedis</taxon>
        <taxon>Rosa</taxon>
    </lineage>
</organism>
<dbReference type="EMBL" id="PDCK01000045">
    <property type="protein sequence ID" value="PRQ20807.1"/>
    <property type="molecule type" value="Genomic_DNA"/>
</dbReference>
<feature type="compositionally biased region" description="Basic and acidic residues" evidence="1">
    <location>
        <begin position="231"/>
        <end position="242"/>
    </location>
</feature>